<name>A0ABP8MUH0_9BACT</name>
<sequence length="163" mass="18377">MKKLFCSIVCSLVCIMARAQMDPVYQNSAYLEFAGSGLLLSANYERILTLKPMFTLRAGLGIYPSDPVRPTIPVSFGYLLPLKHNEQFVELAAGLTYTKADVWLYQQKDTTSVHKKVNPFIFIPSLSYRVHARNGSIFKFSITPVFSQHGCIPYFGVSYGKMF</sequence>
<dbReference type="Proteomes" id="UP001501410">
    <property type="component" value="Unassembled WGS sequence"/>
</dbReference>
<keyword evidence="3" id="KW-1185">Reference proteome</keyword>
<proteinExistence type="predicted"/>
<dbReference type="RefSeq" id="WP_344825647.1">
    <property type="nucleotide sequence ID" value="NZ_BAABEZ010000022.1"/>
</dbReference>
<gene>
    <name evidence="2" type="ORF">GCM10023092_17920</name>
</gene>
<reference evidence="3" key="1">
    <citation type="journal article" date="2019" name="Int. J. Syst. Evol. Microbiol.">
        <title>The Global Catalogue of Microorganisms (GCM) 10K type strain sequencing project: providing services to taxonomists for standard genome sequencing and annotation.</title>
        <authorList>
            <consortium name="The Broad Institute Genomics Platform"/>
            <consortium name="The Broad Institute Genome Sequencing Center for Infectious Disease"/>
            <person name="Wu L."/>
            <person name="Ma J."/>
        </authorList>
    </citation>
    <scope>NUCLEOTIDE SEQUENCE [LARGE SCALE GENOMIC DNA]</scope>
    <source>
        <strain evidence="3">JCM 31921</strain>
    </source>
</reference>
<evidence type="ECO:0000313" key="2">
    <source>
        <dbReference type="EMBL" id="GAA4455006.1"/>
    </source>
</evidence>
<evidence type="ECO:0000256" key="1">
    <source>
        <dbReference type="SAM" id="SignalP"/>
    </source>
</evidence>
<organism evidence="2 3">
    <name type="scientific">Rurimicrobium arvi</name>
    <dbReference type="NCBI Taxonomy" id="2049916"/>
    <lineage>
        <taxon>Bacteria</taxon>
        <taxon>Pseudomonadati</taxon>
        <taxon>Bacteroidota</taxon>
        <taxon>Chitinophagia</taxon>
        <taxon>Chitinophagales</taxon>
        <taxon>Chitinophagaceae</taxon>
        <taxon>Rurimicrobium</taxon>
    </lineage>
</organism>
<feature type="chain" id="PRO_5047243666" description="Outer membrane protein beta-barrel domain-containing protein" evidence="1">
    <location>
        <begin position="22"/>
        <end position="163"/>
    </location>
</feature>
<dbReference type="EMBL" id="BAABEZ010000022">
    <property type="protein sequence ID" value="GAA4455006.1"/>
    <property type="molecule type" value="Genomic_DNA"/>
</dbReference>
<comment type="caution">
    <text evidence="2">The sequence shown here is derived from an EMBL/GenBank/DDBJ whole genome shotgun (WGS) entry which is preliminary data.</text>
</comment>
<protein>
    <recommendedName>
        <fullName evidence="4">Outer membrane protein beta-barrel domain-containing protein</fullName>
    </recommendedName>
</protein>
<accession>A0ABP8MUH0</accession>
<keyword evidence="1" id="KW-0732">Signal</keyword>
<feature type="signal peptide" evidence="1">
    <location>
        <begin position="1"/>
        <end position="21"/>
    </location>
</feature>
<evidence type="ECO:0000313" key="3">
    <source>
        <dbReference type="Proteomes" id="UP001501410"/>
    </source>
</evidence>
<evidence type="ECO:0008006" key="4">
    <source>
        <dbReference type="Google" id="ProtNLM"/>
    </source>
</evidence>